<organism evidence="1 2">
    <name type="scientific">Drosophila gunungcola</name>
    <name type="common">fruit fly</name>
    <dbReference type="NCBI Taxonomy" id="103775"/>
    <lineage>
        <taxon>Eukaryota</taxon>
        <taxon>Metazoa</taxon>
        <taxon>Ecdysozoa</taxon>
        <taxon>Arthropoda</taxon>
        <taxon>Hexapoda</taxon>
        <taxon>Insecta</taxon>
        <taxon>Pterygota</taxon>
        <taxon>Neoptera</taxon>
        <taxon>Endopterygota</taxon>
        <taxon>Diptera</taxon>
        <taxon>Brachycera</taxon>
        <taxon>Muscomorpha</taxon>
        <taxon>Ephydroidea</taxon>
        <taxon>Drosophilidae</taxon>
        <taxon>Drosophila</taxon>
        <taxon>Sophophora</taxon>
    </lineage>
</organism>
<dbReference type="Proteomes" id="UP001059596">
    <property type="component" value="Unassembled WGS sequence"/>
</dbReference>
<proteinExistence type="predicted"/>
<dbReference type="AlphaFoldDB" id="A0A9Q0BIQ4"/>
<gene>
    <name evidence="1" type="ORF">M5D96_014132</name>
</gene>
<name>A0A9Q0BIQ4_9MUSC</name>
<comment type="caution">
    <text evidence="1">The sequence shown here is derived from an EMBL/GenBank/DDBJ whole genome shotgun (WGS) entry which is preliminary data.</text>
</comment>
<dbReference type="EMBL" id="JAMKOV010000190">
    <property type="protein sequence ID" value="KAI8033110.1"/>
    <property type="molecule type" value="Genomic_DNA"/>
</dbReference>
<reference evidence="1" key="1">
    <citation type="journal article" date="2023" name="Genome Biol. Evol.">
        <title>Long-read-based Genome Assembly of Drosophila gunungcola Reveals Fewer Chemosensory Genes in Flower-breeding Species.</title>
        <authorList>
            <person name="Negi A."/>
            <person name="Liao B.Y."/>
            <person name="Yeh S.D."/>
        </authorList>
    </citation>
    <scope>NUCLEOTIDE SEQUENCE</scope>
    <source>
        <strain evidence="1">Sukarami</strain>
    </source>
</reference>
<evidence type="ECO:0000313" key="2">
    <source>
        <dbReference type="Proteomes" id="UP001059596"/>
    </source>
</evidence>
<sequence>MIRFLHWSCRSSTIYLESWMPFAQEDFH</sequence>
<keyword evidence="2" id="KW-1185">Reference proteome</keyword>
<protein>
    <submittedName>
        <fullName evidence="1">Uncharacterized protein</fullName>
    </submittedName>
</protein>
<accession>A0A9Q0BIQ4</accession>
<evidence type="ECO:0000313" key="1">
    <source>
        <dbReference type="EMBL" id="KAI8033110.1"/>
    </source>
</evidence>